<dbReference type="PANTHER" id="PTHR36923">
    <property type="entry name" value="FERREDOXIN"/>
    <property type="match status" value="1"/>
</dbReference>
<dbReference type="GO" id="GO:0046872">
    <property type="term" value="F:metal ion binding"/>
    <property type="evidence" value="ECO:0007669"/>
    <property type="project" value="UniProtKB-KW"/>
</dbReference>
<evidence type="ECO:0000313" key="8">
    <source>
        <dbReference type="EMBL" id="SHJ94505.1"/>
    </source>
</evidence>
<protein>
    <submittedName>
        <fullName evidence="8">Ferredoxin</fullName>
    </submittedName>
</protein>
<comment type="cofactor">
    <cofactor evidence="1">
        <name>[3Fe-4S] cluster</name>
        <dbReference type="ChEBI" id="CHEBI:21137"/>
    </cofactor>
</comment>
<keyword evidence="2" id="KW-0813">Transport</keyword>
<name>A0A1M6NFJ9_PSETH</name>
<evidence type="ECO:0000256" key="1">
    <source>
        <dbReference type="ARBA" id="ARBA00001927"/>
    </source>
</evidence>
<dbReference type="AlphaFoldDB" id="A0A1M6NFJ9"/>
<dbReference type="RefSeq" id="WP_073454919.1">
    <property type="nucleotide sequence ID" value="NZ_CALGVN010000063.1"/>
</dbReference>
<proteinExistence type="predicted"/>
<sequence>MRILTSRERCEGHGLCAALAPEVFDLDDEAVVVNRFDDREVPAEHAEAARRGVQACPVAALRIAD</sequence>
<gene>
    <name evidence="8" type="ORF">SAMN05443637_101228</name>
</gene>
<keyword evidence="4" id="KW-0249">Electron transport</keyword>
<dbReference type="GO" id="GO:0051538">
    <property type="term" value="F:3 iron, 4 sulfur cluster binding"/>
    <property type="evidence" value="ECO:0007669"/>
    <property type="project" value="UniProtKB-KW"/>
</dbReference>
<accession>A0A1M6NFJ9</accession>
<evidence type="ECO:0000256" key="7">
    <source>
        <dbReference type="ARBA" id="ARBA00023291"/>
    </source>
</evidence>
<reference evidence="8 9" key="1">
    <citation type="submission" date="2016-11" db="EMBL/GenBank/DDBJ databases">
        <authorList>
            <person name="Jaros S."/>
            <person name="Januszkiewicz K."/>
            <person name="Wedrychowicz H."/>
        </authorList>
    </citation>
    <scope>NUCLEOTIDE SEQUENCE [LARGE SCALE GENOMIC DNA]</scope>
    <source>
        <strain evidence="8 9">DSM 43832</strain>
    </source>
</reference>
<keyword evidence="3" id="KW-0479">Metal-binding</keyword>
<dbReference type="SUPFAM" id="SSF54862">
    <property type="entry name" value="4Fe-4S ferredoxins"/>
    <property type="match status" value="1"/>
</dbReference>
<evidence type="ECO:0000256" key="4">
    <source>
        <dbReference type="ARBA" id="ARBA00022982"/>
    </source>
</evidence>
<dbReference type="EMBL" id="FRAP01000001">
    <property type="protein sequence ID" value="SHJ94505.1"/>
    <property type="molecule type" value="Genomic_DNA"/>
</dbReference>
<evidence type="ECO:0000256" key="3">
    <source>
        <dbReference type="ARBA" id="ARBA00022723"/>
    </source>
</evidence>
<dbReference type="Proteomes" id="UP000184363">
    <property type="component" value="Unassembled WGS sequence"/>
</dbReference>
<dbReference type="InterPro" id="IPR051269">
    <property type="entry name" value="Fe-S_cluster_ET"/>
</dbReference>
<evidence type="ECO:0000256" key="2">
    <source>
        <dbReference type="ARBA" id="ARBA00022448"/>
    </source>
</evidence>
<keyword evidence="9" id="KW-1185">Reference proteome</keyword>
<dbReference type="Gene3D" id="3.30.70.20">
    <property type="match status" value="1"/>
</dbReference>
<dbReference type="STRING" id="1848.SAMN05443637_101228"/>
<evidence type="ECO:0000256" key="5">
    <source>
        <dbReference type="ARBA" id="ARBA00023004"/>
    </source>
</evidence>
<evidence type="ECO:0000256" key="6">
    <source>
        <dbReference type="ARBA" id="ARBA00023014"/>
    </source>
</evidence>
<dbReference type="Pfam" id="PF13459">
    <property type="entry name" value="Fer4_15"/>
    <property type="match status" value="1"/>
</dbReference>
<keyword evidence="5" id="KW-0408">Iron</keyword>
<keyword evidence="6" id="KW-0411">Iron-sulfur</keyword>
<organism evidence="8 9">
    <name type="scientific">Pseudonocardia thermophila</name>
    <dbReference type="NCBI Taxonomy" id="1848"/>
    <lineage>
        <taxon>Bacteria</taxon>
        <taxon>Bacillati</taxon>
        <taxon>Actinomycetota</taxon>
        <taxon>Actinomycetes</taxon>
        <taxon>Pseudonocardiales</taxon>
        <taxon>Pseudonocardiaceae</taxon>
        <taxon>Pseudonocardia</taxon>
    </lineage>
</organism>
<dbReference type="PANTHER" id="PTHR36923:SF3">
    <property type="entry name" value="FERREDOXIN"/>
    <property type="match status" value="1"/>
</dbReference>
<evidence type="ECO:0000313" key="9">
    <source>
        <dbReference type="Proteomes" id="UP000184363"/>
    </source>
</evidence>
<keyword evidence="7" id="KW-0003">3Fe-4S</keyword>